<dbReference type="Pfam" id="PF02348">
    <property type="entry name" value="CTP_transf_3"/>
    <property type="match status" value="1"/>
</dbReference>
<dbReference type="EMBL" id="JH611178">
    <property type="protein sequence ID" value="EJP73196.1"/>
    <property type="molecule type" value="Genomic_DNA"/>
</dbReference>
<dbReference type="CDD" id="cd02517">
    <property type="entry name" value="CMP-KDO-Synthetase"/>
    <property type="match status" value="1"/>
</dbReference>
<dbReference type="AlphaFoldDB" id="J5KLZ4"/>
<dbReference type="InterPro" id="IPR004528">
    <property type="entry name" value="KdsB"/>
</dbReference>
<evidence type="ECO:0000313" key="4">
    <source>
        <dbReference type="EMBL" id="EJP73196.1"/>
    </source>
</evidence>
<keyword evidence="3" id="KW-0448">Lipopolysaccharide biosynthesis</keyword>
<dbReference type="GO" id="GO:0009103">
    <property type="term" value="P:lipopolysaccharide biosynthetic process"/>
    <property type="evidence" value="ECO:0007669"/>
    <property type="project" value="UniProtKB-KW"/>
</dbReference>
<name>J5KLZ4_9GAMM</name>
<dbReference type="HOGENOM" id="CLU_065038_0_1_6"/>
<evidence type="ECO:0000256" key="1">
    <source>
        <dbReference type="ARBA" id="ARBA00022679"/>
    </source>
</evidence>
<gene>
    <name evidence="4" type="primary">kdsB</name>
    <name evidence="4" type="ORF">NT02SARS_1565</name>
</gene>
<dbReference type="NCBIfam" id="NF003952">
    <property type="entry name" value="PRK05450.1-5"/>
    <property type="match status" value="1"/>
</dbReference>
<dbReference type="PANTHER" id="PTHR42866:SF2">
    <property type="entry name" value="3-DEOXY-MANNO-OCTULOSONATE CYTIDYLYLTRANSFERASE, MITOCHONDRIAL"/>
    <property type="match status" value="1"/>
</dbReference>
<dbReference type="InterPro" id="IPR029044">
    <property type="entry name" value="Nucleotide-diphossugar_trans"/>
</dbReference>
<evidence type="ECO:0000313" key="5">
    <source>
        <dbReference type="Proteomes" id="UP000010116"/>
    </source>
</evidence>
<dbReference type="GO" id="GO:0008690">
    <property type="term" value="F:3-deoxy-manno-octulosonate cytidylyltransferase activity"/>
    <property type="evidence" value="ECO:0007669"/>
    <property type="project" value="UniProtKB-EC"/>
</dbReference>
<dbReference type="GO" id="GO:0005829">
    <property type="term" value="C:cytosol"/>
    <property type="evidence" value="ECO:0007669"/>
    <property type="project" value="TreeGrafter"/>
</dbReference>
<evidence type="ECO:0000256" key="2">
    <source>
        <dbReference type="ARBA" id="ARBA00022695"/>
    </source>
</evidence>
<dbReference type="SUPFAM" id="SSF53448">
    <property type="entry name" value="Nucleotide-diphospho-sugar transferases"/>
    <property type="match status" value="1"/>
</dbReference>
<evidence type="ECO:0000256" key="3">
    <source>
        <dbReference type="ARBA" id="ARBA00022985"/>
    </source>
</evidence>
<keyword evidence="2 4" id="KW-0548">Nucleotidyltransferase</keyword>
<dbReference type="Proteomes" id="UP000010116">
    <property type="component" value="Unassembled WGS sequence"/>
</dbReference>
<sequence length="239" mass="27406">MDNRTIILIPSRIGSTRLPKKPLINISGMSLIQRVFTNVDKLKLDTFIATDSNEIFDHVLKFTKNVVMTDSKHISGTDRVFEAATKLNIKDDDLVINLQGDEPFMPHDLLSKLINDFANNECDVISASHPIYNEEDVSNSNCVKVIINDDGYAETFERLLSKKFDNTVMRHIGIYGYKYKTLSKIISLEPSPNELEHKLEQLRFLYNNLSIYMSRYDGEVPPGIDTEQDVKRAEEYLKK</sequence>
<proteinExistence type="predicted"/>
<accession>J5KLZ4</accession>
<dbReference type="NCBIfam" id="TIGR00466">
    <property type="entry name" value="kdsB"/>
    <property type="match status" value="1"/>
</dbReference>
<dbReference type="Gene3D" id="3.90.550.10">
    <property type="entry name" value="Spore Coat Polysaccharide Biosynthesis Protein SpsA, Chain A"/>
    <property type="match status" value="1"/>
</dbReference>
<dbReference type="PANTHER" id="PTHR42866">
    <property type="entry name" value="3-DEOXY-MANNO-OCTULOSONATE CYTIDYLYLTRANSFERASE"/>
    <property type="match status" value="1"/>
</dbReference>
<keyword evidence="1 4" id="KW-0808">Transferase</keyword>
<protein>
    <submittedName>
        <fullName evidence="4">3-deoxy-D-manno-octulosonate cytidylyltransferase</fullName>
        <ecNumber evidence="4">2.7.7.38</ecNumber>
    </submittedName>
</protein>
<dbReference type="EC" id="2.7.7.38" evidence="4"/>
<reference evidence="4 5" key="1">
    <citation type="journal article" date="2012" name="ISME J.">
        <title>Genomic insights to SAR86, an abundant and uncultivated marine bacterial lineage.</title>
        <authorList>
            <person name="Dupont C.L."/>
            <person name="Rusch D.B."/>
            <person name="Yooseph S."/>
            <person name="Lombardo M.J."/>
            <person name="Richter R.A."/>
            <person name="Valas R."/>
            <person name="Novotny M."/>
            <person name="Yee-Greenbaum J."/>
            <person name="Selengut J.D."/>
            <person name="Haft D.H."/>
            <person name="Halpern A.L."/>
            <person name="Lasken R.S."/>
            <person name="Nealson K."/>
            <person name="Friedman R."/>
            <person name="Venter J.C."/>
        </authorList>
    </citation>
    <scope>NUCLEOTIDE SEQUENCE [LARGE SCALE GENOMIC DNA]</scope>
</reference>
<dbReference type="InterPro" id="IPR003329">
    <property type="entry name" value="Cytidylyl_trans"/>
</dbReference>
<organism evidence="4 5">
    <name type="scientific">SAR86 cluster bacterium SAR86B</name>
    <dbReference type="NCBI Taxonomy" id="1123867"/>
    <lineage>
        <taxon>Bacteria</taxon>
        <taxon>Pseudomonadati</taxon>
        <taxon>Pseudomonadota</taxon>
        <taxon>Gammaproteobacteria</taxon>
        <taxon>SAR86 cluster</taxon>
    </lineage>
</organism>